<evidence type="ECO:0000313" key="3">
    <source>
        <dbReference type="Proteomes" id="UP000334340"/>
    </source>
</evidence>
<keyword evidence="1" id="KW-0812">Transmembrane</keyword>
<gene>
    <name evidence="2" type="ORF">MELA_00447</name>
</gene>
<keyword evidence="3" id="KW-1185">Reference proteome</keyword>
<name>A0A564ZFZ3_9BACT</name>
<keyword evidence="1" id="KW-0472">Membrane</keyword>
<sequence>MLLFLFQFPFCLWIKLSLFLRFPFAFILFSTVTHCRASFRKMSRIDCARPVECLVGSYCLSRGRLLLIQVLLEACEDTPNLIRPAKIGHGVGDGVVILEPQ</sequence>
<proteinExistence type="predicted"/>
<evidence type="ECO:0000256" key="1">
    <source>
        <dbReference type="SAM" id="Phobius"/>
    </source>
</evidence>
<keyword evidence="1" id="KW-1133">Transmembrane helix</keyword>
<evidence type="ECO:0000313" key="2">
    <source>
        <dbReference type="EMBL" id="VUZ84083.1"/>
    </source>
</evidence>
<dbReference type="Proteomes" id="UP000334340">
    <property type="component" value="Unassembled WGS sequence"/>
</dbReference>
<dbReference type="EMBL" id="CABIKM010000006">
    <property type="protein sequence ID" value="VUZ84083.1"/>
    <property type="molecule type" value="Genomic_DNA"/>
</dbReference>
<feature type="transmembrane region" description="Helical" evidence="1">
    <location>
        <begin position="12"/>
        <end position="32"/>
    </location>
</feature>
<reference evidence="2 3" key="1">
    <citation type="submission" date="2019-07" db="EMBL/GenBank/DDBJ databases">
        <authorList>
            <person name="Cremers G."/>
        </authorList>
    </citation>
    <scope>NUCLEOTIDE SEQUENCE [LARGE SCALE GENOMIC DNA]</scope>
</reference>
<dbReference type="AlphaFoldDB" id="A0A564ZFZ3"/>
<organism evidence="2 3">
    <name type="scientific">Candidatus Methylomirabilis lanthanidiphila</name>
    <dbReference type="NCBI Taxonomy" id="2211376"/>
    <lineage>
        <taxon>Bacteria</taxon>
        <taxon>Candidatus Methylomirabilota</taxon>
        <taxon>Candidatus Methylomirabilia</taxon>
        <taxon>Candidatus Methylomirabilales</taxon>
        <taxon>Candidatus Methylomirabilaceae</taxon>
        <taxon>Candidatus Methylomirabilis</taxon>
    </lineage>
</organism>
<protein>
    <submittedName>
        <fullName evidence="2">Uncharacterized protein</fullName>
    </submittedName>
</protein>
<accession>A0A564ZFZ3</accession>